<dbReference type="GO" id="GO:0005524">
    <property type="term" value="F:ATP binding"/>
    <property type="evidence" value="ECO:0007669"/>
    <property type="project" value="UniProtKB-KW"/>
</dbReference>
<reference evidence="4 5" key="1">
    <citation type="submission" date="2018-01" db="EMBL/GenBank/DDBJ databases">
        <title>Draft genome sequence of Streptomyces sp. 13K301.</title>
        <authorList>
            <person name="Sahin N."/>
            <person name="Saygin H."/>
            <person name="Ay H."/>
        </authorList>
    </citation>
    <scope>NUCLEOTIDE SEQUENCE [LARGE SCALE GENOMIC DNA]</scope>
    <source>
        <strain evidence="4 5">13K301</strain>
    </source>
</reference>
<name>A0A2N8TQX0_9ACTN</name>
<dbReference type="InterPro" id="IPR050267">
    <property type="entry name" value="Anti-sigma-factor_SerPK"/>
</dbReference>
<evidence type="ECO:0000256" key="1">
    <source>
        <dbReference type="ARBA" id="ARBA00022527"/>
    </source>
</evidence>
<evidence type="ECO:0000259" key="3">
    <source>
        <dbReference type="Pfam" id="PF13581"/>
    </source>
</evidence>
<dbReference type="InterPro" id="IPR036890">
    <property type="entry name" value="HATPase_C_sf"/>
</dbReference>
<evidence type="ECO:0000313" key="5">
    <source>
        <dbReference type="Proteomes" id="UP000235943"/>
    </source>
</evidence>
<feature type="region of interest" description="Disordered" evidence="2">
    <location>
        <begin position="1"/>
        <end position="53"/>
    </location>
</feature>
<dbReference type="Pfam" id="PF13581">
    <property type="entry name" value="HATPase_c_2"/>
    <property type="match status" value="1"/>
</dbReference>
<feature type="compositionally biased region" description="Low complexity" evidence="2">
    <location>
        <begin position="18"/>
        <end position="40"/>
    </location>
</feature>
<dbReference type="Gene3D" id="3.30.565.10">
    <property type="entry name" value="Histidine kinase-like ATPase, C-terminal domain"/>
    <property type="match status" value="1"/>
</dbReference>
<organism evidence="4 5">
    <name type="scientific">Streptomyces cahuitamycinicus</name>
    <dbReference type="NCBI Taxonomy" id="2070367"/>
    <lineage>
        <taxon>Bacteria</taxon>
        <taxon>Bacillati</taxon>
        <taxon>Actinomycetota</taxon>
        <taxon>Actinomycetes</taxon>
        <taxon>Kitasatosporales</taxon>
        <taxon>Streptomycetaceae</taxon>
        <taxon>Streptomyces</taxon>
    </lineage>
</organism>
<comment type="caution">
    <text evidence="4">The sequence shown here is derived from an EMBL/GenBank/DDBJ whole genome shotgun (WGS) entry which is preliminary data.</text>
</comment>
<dbReference type="AlphaFoldDB" id="A0A2N8TQX0"/>
<accession>A0A2N8TQX0</accession>
<dbReference type="CDD" id="cd16936">
    <property type="entry name" value="HATPase_RsbW-like"/>
    <property type="match status" value="1"/>
</dbReference>
<gene>
    <name evidence="4" type="ORF">C1J00_14920</name>
</gene>
<dbReference type="PANTHER" id="PTHR35526:SF3">
    <property type="entry name" value="ANTI-SIGMA-F FACTOR RSBW"/>
    <property type="match status" value="1"/>
</dbReference>
<keyword evidence="1" id="KW-0418">Kinase</keyword>
<dbReference type="SUPFAM" id="SSF55874">
    <property type="entry name" value="ATPase domain of HSP90 chaperone/DNA topoisomerase II/histidine kinase"/>
    <property type="match status" value="1"/>
</dbReference>
<dbReference type="EMBL" id="POUC01000089">
    <property type="protein sequence ID" value="PNG21409.1"/>
    <property type="molecule type" value="Genomic_DNA"/>
</dbReference>
<keyword evidence="4" id="KW-0547">Nucleotide-binding</keyword>
<dbReference type="InterPro" id="IPR003594">
    <property type="entry name" value="HATPase_dom"/>
</dbReference>
<proteinExistence type="predicted"/>
<dbReference type="OrthoDB" id="4327509at2"/>
<keyword evidence="5" id="KW-1185">Reference proteome</keyword>
<evidence type="ECO:0000313" key="4">
    <source>
        <dbReference type="EMBL" id="PNG21409.1"/>
    </source>
</evidence>
<keyword evidence="1" id="KW-0723">Serine/threonine-protein kinase</keyword>
<protein>
    <submittedName>
        <fullName evidence="4">ATP-binding protein</fullName>
    </submittedName>
</protein>
<evidence type="ECO:0000256" key="2">
    <source>
        <dbReference type="SAM" id="MobiDB-lite"/>
    </source>
</evidence>
<dbReference type="Proteomes" id="UP000235943">
    <property type="component" value="Unassembled WGS sequence"/>
</dbReference>
<dbReference type="GO" id="GO:0004674">
    <property type="term" value="F:protein serine/threonine kinase activity"/>
    <property type="evidence" value="ECO:0007669"/>
    <property type="project" value="UniProtKB-KW"/>
</dbReference>
<feature type="domain" description="Histidine kinase/HSP90-like ATPase" evidence="3">
    <location>
        <begin position="79"/>
        <end position="193"/>
    </location>
</feature>
<keyword evidence="1" id="KW-0808">Transferase</keyword>
<dbReference type="PANTHER" id="PTHR35526">
    <property type="entry name" value="ANTI-SIGMA-F FACTOR RSBW-RELATED"/>
    <property type="match status" value="1"/>
</dbReference>
<keyword evidence="4" id="KW-0067">ATP-binding</keyword>
<sequence>MTSHRGDAVSSPAQHVLRPPSRAAAHAGAPAASHAVPAGPHTTSPYGAPPSVPRTLPQFSGALSASATLRVQCSREGFARARSFTRDTLHGWSLDHRCDDATLVITELTANAATHAAPRAPDAPGVPEIRLGFLLDPSHLLVTVSDPDDHPPVYRSAGIDLEEHGRGLCIVDALSEEWGWAPSPPAGKTVWARLSTRPATSCPPI</sequence>